<dbReference type="RefSeq" id="WP_098697018.1">
    <property type="nucleotide sequence ID" value="NZ_CP023778.1"/>
</dbReference>
<dbReference type="KEGG" id="ntp:CRH09_31385"/>
<reference evidence="5 6" key="1">
    <citation type="submission" date="2017-10" db="EMBL/GenBank/DDBJ databases">
        <title>Comparative genomics between pathogenic Norcardia.</title>
        <authorList>
            <person name="Zeng L."/>
        </authorList>
    </citation>
    <scope>NUCLEOTIDE SEQUENCE [LARGE SCALE GENOMIC DNA]</scope>
    <source>
        <strain evidence="5 6">NC_YFY_NT001</strain>
    </source>
</reference>
<dbReference type="InterPro" id="IPR003593">
    <property type="entry name" value="AAA+_ATPase"/>
</dbReference>
<dbReference type="InterPro" id="IPR027417">
    <property type="entry name" value="P-loop_NTPase"/>
</dbReference>
<keyword evidence="2" id="KW-0547">Nucleotide-binding</keyword>
<evidence type="ECO:0000313" key="5">
    <source>
        <dbReference type="EMBL" id="ATL70019.1"/>
    </source>
</evidence>
<dbReference type="EMBL" id="CP023778">
    <property type="protein sequence ID" value="ATL70019.1"/>
    <property type="molecule type" value="Genomic_DNA"/>
</dbReference>
<proteinExistence type="predicted"/>
<dbReference type="GO" id="GO:0005524">
    <property type="term" value="F:ATP binding"/>
    <property type="evidence" value="ECO:0007669"/>
    <property type="project" value="UniProtKB-KW"/>
</dbReference>
<sequence length="302" mass="32107">MTGTDTRASAGLAADAQALLDVQPIVALQDVSAAVGGRRIWSDVTLEVRPGEFVAVLGPNGAGKSTLLNAILGMTLTIAGTVEVLGARPGRRNAAVGYLPQRRAFDASVRIRGIDIVRLGLDGARWGTSLPWLSKILSPERFRAREERLREVIELVGASGYAHRPIGQCSGGEQQRLLIAQALVRRPRLLLLDEPLDSLDVPSQAGISALVRDICRREQVAVVMVAHDVNPILPYLDRLVYVARGTAVSGAPEEVITGEKLSALYGIPIEVLRDSAGRLVVVGQPDVPAEHAVANPVAGQGR</sequence>
<dbReference type="SUPFAM" id="SSF52540">
    <property type="entry name" value="P-loop containing nucleoside triphosphate hydrolases"/>
    <property type="match status" value="1"/>
</dbReference>
<evidence type="ECO:0000256" key="3">
    <source>
        <dbReference type="ARBA" id="ARBA00022840"/>
    </source>
</evidence>
<keyword evidence="3 5" id="KW-0067">ATP-binding</keyword>
<evidence type="ECO:0000256" key="1">
    <source>
        <dbReference type="ARBA" id="ARBA00022448"/>
    </source>
</evidence>
<dbReference type="PANTHER" id="PTHR42734">
    <property type="entry name" value="METAL TRANSPORT SYSTEM ATP-BINDING PROTEIN TM_0124-RELATED"/>
    <property type="match status" value="1"/>
</dbReference>
<accession>A0A291RRY6</accession>
<evidence type="ECO:0000256" key="2">
    <source>
        <dbReference type="ARBA" id="ARBA00022741"/>
    </source>
</evidence>
<evidence type="ECO:0000259" key="4">
    <source>
        <dbReference type="PROSITE" id="PS50893"/>
    </source>
</evidence>
<dbReference type="PROSITE" id="PS00211">
    <property type="entry name" value="ABC_TRANSPORTER_1"/>
    <property type="match status" value="1"/>
</dbReference>
<dbReference type="InterPro" id="IPR017871">
    <property type="entry name" value="ABC_transporter-like_CS"/>
</dbReference>
<protein>
    <submittedName>
        <fullName evidence="5">Metal ABC transporter ATP-binding protein</fullName>
    </submittedName>
</protein>
<dbReference type="Proteomes" id="UP000221961">
    <property type="component" value="Chromosome"/>
</dbReference>
<feature type="domain" description="ABC transporter" evidence="4">
    <location>
        <begin position="26"/>
        <end position="269"/>
    </location>
</feature>
<evidence type="ECO:0000313" key="6">
    <source>
        <dbReference type="Proteomes" id="UP000221961"/>
    </source>
</evidence>
<dbReference type="Gene3D" id="3.40.50.300">
    <property type="entry name" value="P-loop containing nucleotide triphosphate hydrolases"/>
    <property type="match status" value="1"/>
</dbReference>
<dbReference type="PROSITE" id="PS50893">
    <property type="entry name" value="ABC_TRANSPORTER_2"/>
    <property type="match status" value="1"/>
</dbReference>
<keyword evidence="1" id="KW-0813">Transport</keyword>
<dbReference type="InterPro" id="IPR050153">
    <property type="entry name" value="Metal_Ion_Import_ABC"/>
</dbReference>
<dbReference type="AlphaFoldDB" id="A0A291RRY6"/>
<dbReference type="GO" id="GO:0016887">
    <property type="term" value="F:ATP hydrolysis activity"/>
    <property type="evidence" value="ECO:0007669"/>
    <property type="project" value="InterPro"/>
</dbReference>
<dbReference type="InterPro" id="IPR003439">
    <property type="entry name" value="ABC_transporter-like_ATP-bd"/>
</dbReference>
<name>A0A291RRY6_9NOCA</name>
<organism evidence="5 6">
    <name type="scientific">Nocardia terpenica</name>
    <dbReference type="NCBI Taxonomy" id="455432"/>
    <lineage>
        <taxon>Bacteria</taxon>
        <taxon>Bacillati</taxon>
        <taxon>Actinomycetota</taxon>
        <taxon>Actinomycetes</taxon>
        <taxon>Mycobacteriales</taxon>
        <taxon>Nocardiaceae</taxon>
        <taxon>Nocardia</taxon>
    </lineage>
</organism>
<dbReference type="Pfam" id="PF00005">
    <property type="entry name" value="ABC_tran"/>
    <property type="match status" value="1"/>
</dbReference>
<dbReference type="GeneID" id="88361784"/>
<gene>
    <name evidence="5" type="ORF">CRH09_31385</name>
</gene>
<dbReference type="SMART" id="SM00382">
    <property type="entry name" value="AAA"/>
    <property type="match status" value="1"/>
</dbReference>